<keyword evidence="4" id="KW-1185">Reference proteome</keyword>
<dbReference type="GO" id="GO:0043495">
    <property type="term" value="F:protein-membrane adaptor activity"/>
    <property type="evidence" value="ECO:0000318"/>
    <property type="project" value="GO_Central"/>
</dbReference>
<name>A0A0K9NTU2_ZOSMR</name>
<dbReference type="GO" id="GO:0005789">
    <property type="term" value="C:endoplasmic reticulum membrane"/>
    <property type="evidence" value="ECO:0000318"/>
    <property type="project" value="GO_Central"/>
</dbReference>
<sequence length="205" mass="23092">MKSTGDLLLINPSELKFSHELGKQSSCSMQLGNKTDYYIVFKIKTTDPKKYIVRPNVGIVMPGSTCEVTITKKAPGETSFDYNCKDKFLLLCAVSEHGILIMMDDDVTSDMFTKKPGRVVEEMKFKVVYVSPSPSSSTADSWLSSSKDSLTEPNCNSMREIKDAIKENKQMLAKLMVNMELMLSKLDSLSTSRIESVVMDKKEWW</sequence>
<dbReference type="Proteomes" id="UP000036987">
    <property type="component" value="Unassembled WGS sequence"/>
</dbReference>
<proteinExistence type="inferred from homology"/>
<dbReference type="AlphaFoldDB" id="A0A0K9NTU2"/>
<dbReference type="GO" id="GO:0061817">
    <property type="term" value="P:endoplasmic reticulum-plasma membrane tethering"/>
    <property type="evidence" value="ECO:0000318"/>
    <property type="project" value="GO_Central"/>
</dbReference>
<evidence type="ECO:0000259" key="2">
    <source>
        <dbReference type="PROSITE" id="PS50202"/>
    </source>
</evidence>
<dbReference type="Pfam" id="PF00635">
    <property type="entry name" value="Motile_Sperm"/>
    <property type="match status" value="1"/>
</dbReference>
<dbReference type="PROSITE" id="PS50202">
    <property type="entry name" value="MSP"/>
    <property type="match status" value="1"/>
</dbReference>
<comment type="similarity">
    <text evidence="1">Belongs to the VAMP-associated protein (VAP) (TC 9.B.17) family.</text>
</comment>
<dbReference type="OrthoDB" id="264603at2759"/>
<dbReference type="InterPro" id="IPR016763">
    <property type="entry name" value="VAP"/>
</dbReference>
<dbReference type="GO" id="GO:0090158">
    <property type="term" value="P:endoplasmic reticulum membrane organization"/>
    <property type="evidence" value="ECO:0000318"/>
    <property type="project" value="GO_Central"/>
</dbReference>
<comment type="caution">
    <text evidence="3">The sequence shown here is derived from an EMBL/GenBank/DDBJ whole genome shotgun (WGS) entry which is preliminary data.</text>
</comment>
<gene>
    <name evidence="3" type="ORF">ZOSMA_61G00260</name>
</gene>
<dbReference type="InterPro" id="IPR008962">
    <property type="entry name" value="PapD-like_sf"/>
</dbReference>
<dbReference type="SUPFAM" id="SSF49354">
    <property type="entry name" value="PapD-like"/>
    <property type="match status" value="1"/>
</dbReference>
<reference evidence="4" key="1">
    <citation type="journal article" date="2016" name="Nature">
        <title>The genome of the seagrass Zostera marina reveals angiosperm adaptation to the sea.</title>
        <authorList>
            <person name="Olsen J.L."/>
            <person name="Rouze P."/>
            <person name="Verhelst B."/>
            <person name="Lin Y.-C."/>
            <person name="Bayer T."/>
            <person name="Collen J."/>
            <person name="Dattolo E."/>
            <person name="De Paoli E."/>
            <person name="Dittami S."/>
            <person name="Maumus F."/>
            <person name="Michel G."/>
            <person name="Kersting A."/>
            <person name="Lauritano C."/>
            <person name="Lohaus R."/>
            <person name="Toepel M."/>
            <person name="Tonon T."/>
            <person name="Vanneste K."/>
            <person name="Amirebrahimi M."/>
            <person name="Brakel J."/>
            <person name="Bostroem C."/>
            <person name="Chovatia M."/>
            <person name="Grimwood J."/>
            <person name="Jenkins J.W."/>
            <person name="Jueterbock A."/>
            <person name="Mraz A."/>
            <person name="Stam W.T."/>
            <person name="Tice H."/>
            <person name="Bornberg-Bauer E."/>
            <person name="Green P.J."/>
            <person name="Pearson G.A."/>
            <person name="Procaccini G."/>
            <person name="Duarte C.M."/>
            <person name="Schmutz J."/>
            <person name="Reusch T.B.H."/>
            <person name="Van de Peer Y."/>
        </authorList>
    </citation>
    <scope>NUCLEOTIDE SEQUENCE [LARGE SCALE GENOMIC DNA]</scope>
    <source>
        <strain evidence="4">cv. Finnish</strain>
    </source>
</reference>
<dbReference type="GO" id="GO:0005886">
    <property type="term" value="C:plasma membrane"/>
    <property type="evidence" value="ECO:0000318"/>
    <property type="project" value="GO_Central"/>
</dbReference>
<accession>A0A0K9NTU2</accession>
<feature type="domain" description="MSP" evidence="2">
    <location>
        <begin position="7"/>
        <end position="130"/>
    </location>
</feature>
<dbReference type="InterPro" id="IPR000535">
    <property type="entry name" value="MSP_dom"/>
</dbReference>
<dbReference type="PANTHER" id="PTHR10809:SF160">
    <property type="entry name" value="VESICLE-ASSOCIATED PROTEIN 1-3"/>
    <property type="match status" value="1"/>
</dbReference>
<dbReference type="Gene3D" id="2.60.40.10">
    <property type="entry name" value="Immunoglobulins"/>
    <property type="match status" value="1"/>
</dbReference>
<evidence type="ECO:0000313" key="4">
    <source>
        <dbReference type="Proteomes" id="UP000036987"/>
    </source>
</evidence>
<dbReference type="PANTHER" id="PTHR10809">
    <property type="entry name" value="VESICLE-ASSOCIATED MEMBRANE PROTEIN-ASSOCIATED PROTEIN"/>
    <property type="match status" value="1"/>
</dbReference>
<dbReference type="EMBL" id="LFYR01001661">
    <property type="protein sequence ID" value="KMZ60053.1"/>
    <property type="molecule type" value="Genomic_DNA"/>
</dbReference>
<evidence type="ECO:0000313" key="3">
    <source>
        <dbReference type="EMBL" id="KMZ60053.1"/>
    </source>
</evidence>
<evidence type="ECO:0000256" key="1">
    <source>
        <dbReference type="ARBA" id="ARBA00008932"/>
    </source>
</evidence>
<dbReference type="InterPro" id="IPR013783">
    <property type="entry name" value="Ig-like_fold"/>
</dbReference>
<dbReference type="STRING" id="29655.A0A0K9NTU2"/>
<organism evidence="3 4">
    <name type="scientific">Zostera marina</name>
    <name type="common">Eelgrass</name>
    <dbReference type="NCBI Taxonomy" id="29655"/>
    <lineage>
        <taxon>Eukaryota</taxon>
        <taxon>Viridiplantae</taxon>
        <taxon>Streptophyta</taxon>
        <taxon>Embryophyta</taxon>
        <taxon>Tracheophyta</taxon>
        <taxon>Spermatophyta</taxon>
        <taxon>Magnoliopsida</taxon>
        <taxon>Liliopsida</taxon>
        <taxon>Zosteraceae</taxon>
        <taxon>Zostera</taxon>
    </lineage>
</organism>
<protein>
    <submittedName>
        <fullName evidence="3">Vesicle-associated protein 1-2</fullName>
    </submittedName>
</protein>
<dbReference type="FunFam" id="2.60.40.10:FF:000813">
    <property type="entry name" value="Vesicle-associated protein 1-1"/>
    <property type="match status" value="1"/>
</dbReference>